<dbReference type="PANTHER" id="PTHR10380">
    <property type="entry name" value="CUTICLE PROTEIN"/>
    <property type="match status" value="1"/>
</dbReference>
<accession>A0A9P0AA64</accession>
<dbReference type="InterPro" id="IPR000618">
    <property type="entry name" value="Insect_cuticle"/>
</dbReference>
<evidence type="ECO:0000313" key="5">
    <source>
        <dbReference type="Proteomes" id="UP001152759"/>
    </source>
</evidence>
<evidence type="ECO:0000256" key="1">
    <source>
        <dbReference type="PROSITE-ProRule" id="PRU00497"/>
    </source>
</evidence>
<evidence type="ECO:0000256" key="2">
    <source>
        <dbReference type="SAM" id="MobiDB-lite"/>
    </source>
</evidence>
<protein>
    <recommendedName>
        <fullName evidence="6">Cuticular protein</fullName>
    </recommendedName>
</protein>
<feature type="region of interest" description="Disordered" evidence="2">
    <location>
        <begin position="146"/>
        <end position="231"/>
    </location>
</feature>
<organism evidence="4 5">
    <name type="scientific">Bemisia tabaci</name>
    <name type="common">Sweetpotato whitefly</name>
    <name type="synonym">Aleurodes tabaci</name>
    <dbReference type="NCBI Taxonomy" id="7038"/>
    <lineage>
        <taxon>Eukaryota</taxon>
        <taxon>Metazoa</taxon>
        <taxon>Ecdysozoa</taxon>
        <taxon>Arthropoda</taxon>
        <taxon>Hexapoda</taxon>
        <taxon>Insecta</taxon>
        <taxon>Pterygota</taxon>
        <taxon>Neoptera</taxon>
        <taxon>Paraneoptera</taxon>
        <taxon>Hemiptera</taxon>
        <taxon>Sternorrhyncha</taxon>
        <taxon>Aleyrodoidea</taxon>
        <taxon>Aleyrodidae</taxon>
        <taxon>Aleyrodinae</taxon>
        <taxon>Bemisia</taxon>
    </lineage>
</organism>
<keyword evidence="3" id="KW-0732">Signal</keyword>
<dbReference type="GO" id="GO:0062129">
    <property type="term" value="C:chitin-based extracellular matrix"/>
    <property type="evidence" value="ECO:0007669"/>
    <property type="project" value="TreeGrafter"/>
</dbReference>
<evidence type="ECO:0000313" key="4">
    <source>
        <dbReference type="EMBL" id="CAH0387384.1"/>
    </source>
</evidence>
<gene>
    <name evidence="4" type="ORF">BEMITA_LOCUS6407</name>
</gene>
<dbReference type="Pfam" id="PF00379">
    <property type="entry name" value="Chitin_bind_4"/>
    <property type="match status" value="1"/>
</dbReference>
<keyword evidence="1" id="KW-0193">Cuticle</keyword>
<sequence>MFIYLFQVVFCALASLTAAQYHKSSKEAAIISDARYLSGNGQFGSSYTQEDGIDFKEETDAAGNRVGSYSYVDPSGQKRVISYTAGKDGFRATGDGVPVAPPPVAPLPQYNPPAQNWNQNAQNWNQNAQNWNQAPAVTERNWDDSKQWTMWDDPGTWNSGADSPTPAPVQPQPQWQQPQQQRASWAATNPQQVAWNYDPSTTTPAPHRFYPPGRLNLNRSPDGFSYTFNKN</sequence>
<dbReference type="EMBL" id="OU963864">
    <property type="protein sequence ID" value="CAH0387384.1"/>
    <property type="molecule type" value="Genomic_DNA"/>
</dbReference>
<keyword evidence="5" id="KW-1185">Reference proteome</keyword>
<dbReference type="PROSITE" id="PS51155">
    <property type="entry name" value="CHIT_BIND_RR_2"/>
    <property type="match status" value="1"/>
</dbReference>
<feature type="signal peptide" evidence="3">
    <location>
        <begin position="1"/>
        <end position="19"/>
    </location>
</feature>
<evidence type="ECO:0008006" key="6">
    <source>
        <dbReference type="Google" id="ProtNLM"/>
    </source>
</evidence>
<dbReference type="Proteomes" id="UP001152759">
    <property type="component" value="Chromosome 3"/>
</dbReference>
<dbReference type="PANTHER" id="PTHR10380:SF160">
    <property type="entry name" value="CUTICULAR PROTEIN 100A"/>
    <property type="match status" value="1"/>
</dbReference>
<dbReference type="GO" id="GO:0008010">
    <property type="term" value="F:structural constituent of chitin-based larval cuticle"/>
    <property type="evidence" value="ECO:0007669"/>
    <property type="project" value="TreeGrafter"/>
</dbReference>
<dbReference type="AlphaFoldDB" id="A0A9P0AA64"/>
<reference evidence="4" key="1">
    <citation type="submission" date="2021-12" db="EMBL/GenBank/DDBJ databases">
        <authorList>
            <person name="King R."/>
        </authorList>
    </citation>
    <scope>NUCLEOTIDE SEQUENCE</scope>
</reference>
<feature type="compositionally biased region" description="Low complexity" evidence="2">
    <location>
        <begin position="172"/>
        <end position="181"/>
    </location>
</feature>
<feature type="compositionally biased region" description="Polar residues" evidence="2">
    <location>
        <begin position="182"/>
        <end position="204"/>
    </location>
</feature>
<feature type="chain" id="PRO_5040390030" description="Cuticular protein" evidence="3">
    <location>
        <begin position="20"/>
        <end position="231"/>
    </location>
</feature>
<dbReference type="InterPro" id="IPR050468">
    <property type="entry name" value="Cuticle_Struct_Prot"/>
</dbReference>
<name>A0A9P0AA64_BEMTA</name>
<proteinExistence type="predicted"/>
<evidence type="ECO:0000256" key="3">
    <source>
        <dbReference type="SAM" id="SignalP"/>
    </source>
</evidence>